<evidence type="ECO:0000256" key="4">
    <source>
        <dbReference type="ARBA" id="ARBA00023136"/>
    </source>
</evidence>
<dbReference type="Proteomes" id="UP000000539">
    <property type="component" value="Chromosome 2"/>
</dbReference>
<dbReference type="AlphaFoldDB" id="A0A8V0ZDX1"/>
<name>A0A8V0ZDX1_CHICK</name>
<evidence type="ECO:0000256" key="2">
    <source>
        <dbReference type="ARBA" id="ARBA00022989"/>
    </source>
</evidence>
<dbReference type="PROSITE" id="PS51469">
    <property type="entry name" value="SUN"/>
    <property type="match status" value="1"/>
</dbReference>
<dbReference type="PANTHER" id="PTHR12911:SF24">
    <property type="entry name" value="SUN DOMAIN-CONTAINING PROTEIN 3"/>
    <property type="match status" value="1"/>
</dbReference>
<evidence type="ECO:0000259" key="6">
    <source>
        <dbReference type="PROSITE" id="PS51469"/>
    </source>
</evidence>
<evidence type="ECO:0000256" key="1">
    <source>
        <dbReference type="ARBA" id="ARBA00022692"/>
    </source>
</evidence>
<reference evidence="7" key="2">
    <citation type="submission" date="2025-08" db="UniProtKB">
        <authorList>
            <consortium name="Ensembl"/>
        </authorList>
    </citation>
    <scope>IDENTIFICATION</scope>
    <source>
        <strain evidence="7">broiler</strain>
    </source>
</reference>
<dbReference type="GO" id="GO:0005635">
    <property type="term" value="C:nuclear envelope"/>
    <property type="evidence" value="ECO:0000318"/>
    <property type="project" value="GO_Central"/>
</dbReference>
<reference evidence="7" key="1">
    <citation type="submission" date="2020-11" db="EMBL/GenBank/DDBJ databases">
        <title>Gallus gallus (Chicken) genome, bGalGal1, GRCg7b, maternal haplotype autosomes + Z &amp; W.</title>
        <authorList>
            <person name="Warren W."/>
            <person name="Formenti G."/>
            <person name="Fedrigo O."/>
            <person name="Haase B."/>
            <person name="Mountcastle J."/>
            <person name="Balacco J."/>
            <person name="Tracey A."/>
            <person name="Schneider V."/>
            <person name="Okimoto R."/>
            <person name="Cheng H."/>
            <person name="Hawken R."/>
            <person name="Howe K."/>
            <person name="Jarvis E.D."/>
        </authorList>
    </citation>
    <scope>NUCLEOTIDE SEQUENCE [LARGE SCALE GENOMIC DNA]</scope>
    <source>
        <strain evidence="7">Broiler</strain>
    </source>
</reference>
<feature type="domain" description="SUN" evidence="6">
    <location>
        <begin position="162"/>
        <end position="323"/>
    </location>
</feature>
<evidence type="ECO:0000256" key="3">
    <source>
        <dbReference type="ARBA" id="ARBA00023054"/>
    </source>
</evidence>
<dbReference type="Ensembl" id="ENSGALT00010044828.1">
    <property type="protein sequence ID" value="ENSGALP00010026750.1"/>
    <property type="gene ID" value="ENSGALG00010018528.1"/>
</dbReference>
<evidence type="ECO:0000313" key="7">
    <source>
        <dbReference type="Ensembl" id="ENSGALP00010026750.1"/>
    </source>
</evidence>
<accession>A0A8V0ZDX1</accession>
<keyword evidence="4" id="KW-0472">Membrane</keyword>
<keyword evidence="8" id="KW-1185">Reference proteome</keyword>
<dbReference type="Gene3D" id="2.60.120.260">
    <property type="entry name" value="Galactose-binding domain-like"/>
    <property type="match status" value="1"/>
</dbReference>
<keyword evidence="2" id="KW-1133">Transmembrane helix</keyword>
<dbReference type="InterPro" id="IPR012919">
    <property type="entry name" value="SUN_dom"/>
</dbReference>
<dbReference type="GO" id="GO:0043495">
    <property type="term" value="F:protein-membrane adaptor activity"/>
    <property type="evidence" value="ECO:0000318"/>
    <property type="project" value="GO_Central"/>
</dbReference>
<organism evidence="7 8">
    <name type="scientific">Gallus gallus</name>
    <name type="common">Chicken</name>
    <dbReference type="NCBI Taxonomy" id="9031"/>
    <lineage>
        <taxon>Eukaryota</taxon>
        <taxon>Metazoa</taxon>
        <taxon>Chordata</taxon>
        <taxon>Craniata</taxon>
        <taxon>Vertebrata</taxon>
        <taxon>Euteleostomi</taxon>
        <taxon>Archelosauria</taxon>
        <taxon>Archosauria</taxon>
        <taxon>Dinosauria</taxon>
        <taxon>Saurischia</taxon>
        <taxon>Theropoda</taxon>
        <taxon>Coelurosauria</taxon>
        <taxon>Aves</taxon>
        <taxon>Neognathae</taxon>
        <taxon>Galloanserae</taxon>
        <taxon>Galliformes</taxon>
        <taxon>Phasianidae</taxon>
        <taxon>Phasianinae</taxon>
        <taxon>Gallus</taxon>
    </lineage>
</organism>
<sequence length="334" mass="36691">ASCVFRFKLTLREWLDLSCCGDLWAIPALCLTRAPSPGQESVLSVLRVCRGASQQETSLPAASVSGAPEGAASPFPCQIVTGELWRFPGNSSVPYIQVEQPSLLWLALQGSWEATLFPVLFLLTSTLLCLSSQAVQKIIHQVLEKLEESPFQMTNYASKTSGATIIRSKTSPSWIGSGRVFWQSLPLMAYMRPPEVILEPDNHPGNCWPFPGSQGHVFIKLPVAIFPMAVTINHGVPAAAYHADSISSAPKDFAVYGLQEEDDEKRTLLGEFTFMPGQAPGQTFQLKNEHSGFIKYVRLQVLSNWGHPDYTCLYQFRLHGDPAHDGDARGKLSA</sequence>
<dbReference type="InterPro" id="IPR045119">
    <property type="entry name" value="SUN1-5"/>
</dbReference>
<keyword evidence="3" id="KW-0175">Coiled coil</keyword>
<protein>
    <recommendedName>
        <fullName evidence="6">SUN domain-containing protein</fullName>
    </recommendedName>
</protein>
<dbReference type="Pfam" id="PF07738">
    <property type="entry name" value="Sad1_UNC"/>
    <property type="match status" value="1"/>
</dbReference>
<evidence type="ECO:0000256" key="5">
    <source>
        <dbReference type="ARBA" id="ARBA00037816"/>
    </source>
</evidence>
<dbReference type="GO" id="GO:0034993">
    <property type="term" value="C:meiotic nuclear membrane microtubule tethering complex"/>
    <property type="evidence" value="ECO:0000318"/>
    <property type="project" value="GO_Central"/>
</dbReference>
<keyword evidence="1" id="KW-0812">Transmembrane</keyword>
<comment type="subcellular location">
    <subcellularLocation>
        <location evidence="5">Nucleus inner membrane</location>
        <topology evidence="5">Single-pass type II membrane protein</topology>
    </subcellularLocation>
</comment>
<dbReference type="FunFam" id="2.60.120.260:FF:000009">
    <property type="entry name" value="SUN domain-containing protein 1 isoform X1"/>
    <property type="match status" value="1"/>
</dbReference>
<evidence type="ECO:0000313" key="8">
    <source>
        <dbReference type="Proteomes" id="UP000000539"/>
    </source>
</evidence>
<dbReference type="PANTHER" id="PTHR12911">
    <property type="entry name" value="SAD1/UNC-84-LIKE PROTEIN-RELATED"/>
    <property type="match status" value="1"/>
</dbReference>
<proteinExistence type="predicted"/>
<reference evidence="7" key="3">
    <citation type="submission" date="2025-09" db="UniProtKB">
        <authorList>
            <consortium name="Ensembl"/>
        </authorList>
    </citation>
    <scope>IDENTIFICATION</scope>
    <source>
        <strain evidence="7">broiler</strain>
    </source>
</reference>
<dbReference type="GO" id="GO:0005637">
    <property type="term" value="C:nuclear inner membrane"/>
    <property type="evidence" value="ECO:0007669"/>
    <property type="project" value="UniProtKB-SubCell"/>
</dbReference>
<dbReference type="GeneTree" id="ENSGT00940000155225"/>